<name>A0A812D6C3_ACAPH</name>
<protein>
    <submittedName>
        <fullName evidence="1">Uncharacterized protein</fullName>
    </submittedName>
</protein>
<evidence type="ECO:0000313" key="1">
    <source>
        <dbReference type="EMBL" id="CAE1290471.1"/>
    </source>
</evidence>
<dbReference type="OrthoDB" id="6138332at2759"/>
<dbReference type="Proteomes" id="UP000597762">
    <property type="component" value="Unassembled WGS sequence"/>
</dbReference>
<reference evidence="1" key="1">
    <citation type="submission" date="2021-01" db="EMBL/GenBank/DDBJ databases">
        <authorList>
            <person name="Li R."/>
            <person name="Bekaert M."/>
        </authorList>
    </citation>
    <scope>NUCLEOTIDE SEQUENCE</scope>
    <source>
        <strain evidence="1">Farmed</strain>
    </source>
</reference>
<organism evidence="1 2">
    <name type="scientific">Acanthosepion pharaonis</name>
    <name type="common">Pharaoh cuttlefish</name>
    <name type="synonym">Sepia pharaonis</name>
    <dbReference type="NCBI Taxonomy" id="158019"/>
    <lineage>
        <taxon>Eukaryota</taxon>
        <taxon>Metazoa</taxon>
        <taxon>Spiralia</taxon>
        <taxon>Lophotrochozoa</taxon>
        <taxon>Mollusca</taxon>
        <taxon>Cephalopoda</taxon>
        <taxon>Coleoidea</taxon>
        <taxon>Decapodiformes</taxon>
        <taxon>Sepiida</taxon>
        <taxon>Sepiina</taxon>
        <taxon>Sepiidae</taxon>
        <taxon>Acanthosepion</taxon>
    </lineage>
</organism>
<keyword evidence="2" id="KW-1185">Reference proteome</keyword>
<sequence>MYSIPRWHLVTWYSNDGVTRNQIDHILVKSRWASSVLDCHAFRGAEKGNEHGSDHVLFRSKMCLRMRANLPSNRPVKYNISRLRCQQTRAEFQLRLSNRFAGLQALQPIEYSAEDSCQLFKSSVNEVASQTLGKTRRRAKDWISGRTTELANQTKRAGCSENDDFRRFRRETARSAKADLNTYWRNVAEVMEQAASVEDSRKLYQTLKTATKGNSRLSEVLLGTNETAQSVGISISRPC</sequence>
<accession>A0A812D6C3</accession>
<dbReference type="InterPro" id="IPR036691">
    <property type="entry name" value="Endo/exonu/phosph_ase_sf"/>
</dbReference>
<dbReference type="Gene3D" id="3.60.10.10">
    <property type="entry name" value="Endonuclease/exonuclease/phosphatase"/>
    <property type="match status" value="1"/>
</dbReference>
<dbReference type="EMBL" id="CAHIKZ030002665">
    <property type="protein sequence ID" value="CAE1290471.1"/>
    <property type="molecule type" value="Genomic_DNA"/>
</dbReference>
<dbReference type="AlphaFoldDB" id="A0A812D6C3"/>
<proteinExistence type="predicted"/>
<evidence type="ECO:0000313" key="2">
    <source>
        <dbReference type="Proteomes" id="UP000597762"/>
    </source>
</evidence>
<dbReference type="SUPFAM" id="SSF56219">
    <property type="entry name" value="DNase I-like"/>
    <property type="match status" value="1"/>
</dbReference>
<comment type="caution">
    <text evidence="1">The sequence shown here is derived from an EMBL/GenBank/DDBJ whole genome shotgun (WGS) entry which is preliminary data.</text>
</comment>
<gene>
    <name evidence="1" type="ORF">SPHA_48215</name>
</gene>